<reference evidence="1" key="1">
    <citation type="submission" date="2023-03" db="EMBL/GenBank/DDBJ databases">
        <title>Chromosome-scale reference genome and RAD-based genetic map of yellow starthistle (Centaurea solstitialis) reveal putative structural variation and QTLs associated with invader traits.</title>
        <authorList>
            <person name="Reatini B."/>
            <person name="Cang F.A."/>
            <person name="Jiang Q."/>
            <person name="Mckibben M.T.W."/>
            <person name="Barker M.S."/>
            <person name="Rieseberg L.H."/>
            <person name="Dlugosch K.M."/>
        </authorList>
    </citation>
    <scope>NUCLEOTIDE SEQUENCE</scope>
    <source>
        <strain evidence="1">CAN-66</strain>
        <tissue evidence="1">Leaf</tissue>
    </source>
</reference>
<dbReference type="GO" id="GO:0003723">
    <property type="term" value="F:RNA binding"/>
    <property type="evidence" value="ECO:0007669"/>
    <property type="project" value="InterPro"/>
</dbReference>
<dbReference type="Gene3D" id="1.25.40.10">
    <property type="entry name" value="Tetratricopeptide repeat domain"/>
    <property type="match status" value="1"/>
</dbReference>
<dbReference type="EMBL" id="JARYMX010000002">
    <property type="protein sequence ID" value="KAJ9559504.1"/>
    <property type="molecule type" value="Genomic_DNA"/>
</dbReference>
<dbReference type="AlphaFoldDB" id="A0AA38WR05"/>
<keyword evidence="2" id="KW-1185">Reference proteome</keyword>
<proteinExistence type="predicted"/>
<evidence type="ECO:0000313" key="2">
    <source>
        <dbReference type="Proteomes" id="UP001172457"/>
    </source>
</evidence>
<dbReference type="InterPro" id="IPR011990">
    <property type="entry name" value="TPR-like_helical_dom_sf"/>
</dbReference>
<gene>
    <name evidence="1" type="ORF">OSB04_004664</name>
</gene>
<dbReference type="Proteomes" id="UP001172457">
    <property type="component" value="Chromosome 2"/>
</dbReference>
<name>A0AA38WR05_9ASTR</name>
<dbReference type="PANTHER" id="PTHR47594">
    <property type="entry name" value="PPR CONTAINING PLANT-LIKE PROTEIN"/>
    <property type="match status" value="1"/>
</dbReference>
<accession>A0AA38WR05</accession>
<evidence type="ECO:0000313" key="1">
    <source>
        <dbReference type="EMBL" id="KAJ9559504.1"/>
    </source>
</evidence>
<dbReference type="GO" id="GO:0009658">
    <property type="term" value="P:chloroplast organization"/>
    <property type="evidence" value="ECO:0007669"/>
    <property type="project" value="InterPro"/>
</dbReference>
<comment type="caution">
    <text evidence="1">The sequence shown here is derived from an EMBL/GenBank/DDBJ whole genome shotgun (WGS) entry which is preliminary data.</text>
</comment>
<dbReference type="PANTHER" id="PTHR47594:SF3">
    <property type="entry name" value="PROTEIN THYLAKOID ASSEMBLY 8, CHLOROPLASTIC"/>
    <property type="match status" value="1"/>
</dbReference>
<sequence length="363" mass="39966">MASYLRLHLPFSSPNHHHSAAVHLAGKPHLTVRCGPRDNRGPLHKGRTLSIEAIQAVQSLKRSNRSNPTATNNNDNDVVSKTLSRLVKSDLIATFNELIRQDQFDLALKVFSAVRSEFWYKTELSLYAKLVTAMATKGMKEDIDRLIVDLDPTAVVEADSKGLITLIKALIAADMAESTVRIYEMMKAGGWRCKTATDEYVGKVLSRGLRRLGKKKVADEIDLEVGRVAGGVLETIFRIDVKLVMAMVSKGTKNEAGCLILDLDSTAVDVVEADSKGLITLIKALIAADIAESTVRIYEMMEVGLRKLGKKKVADDEIDLEIGRVAGGVLETIFWIDVKLVTAMASKGMKEDIDRLIRIRRPG</sequence>
<protein>
    <submittedName>
        <fullName evidence="1">Uncharacterized protein</fullName>
    </submittedName>
</protein>
<dbReference type="InterPro" id="IPR044190">
    <property type="entry name" value="THA8-like"/>
</dbReference>
<dbReference type="GO" id="GO:0000373">
    <property type="term" value="P:Group II intron splicing"/>
    <property type="evidence" value="ECO:0007669"/>
    <property type="project" value="InterPro"/>
</dbReference>
<organism evidence="1 2">
    <name type="scientific">Centaurea solstitialis</name>
    <name type="common">yellow star-thistle</name>
    <dbReference type="NCBI Taxonomy" id="347529"/>
    <lineage>
        <taxon>Eukaryota</taxon>
        <taxon>Viridiplantae</taxon>
        <taxon>Streptophyta</taxon>
        <taxon>Embryophyta</taxon>
        <taxon>Tracheophyta</taxon>
        <taxon>Spermatophyta</taxon>
        <taxon>Magnoliopsida</taxon>
        <taxon>eudicotyledons</taxon>
        <taxon>Gunneridae</taxon>
        <taxon>Pentapetalae</taxon>
        <taxon>asterids</taxon>
        <taxon>campanulids</taxon>
        <taxon>Asterales</taxon>
        <taxon>Asteraceae</taxon>
        <taxon>Carduoideae</taxon>
        <taxon>Cardueae</taxon>
        <taxon>Centaureinae</taxon>
        <taxon>Centaurea</taxon>
    </lineage>
</organism>